<evidence type="ECO:0000256" key="1">
    <source>
        <dbReference type="SAM" id="MobiDB-lite"/>
    </source>
</evidence>
<proteinExistence type="predicted"/>
<gene>
    <name evidence="2" type="ORF">R1sor_014692</name>
</gene>
<dbReference type="AlphaFoldDB" id="A0ABD3HA40"/>
<protein>
    <submittedName>
        <fullName evidence="2">Uncharacterized protein</fullName>
    </submittedName>
</protein>
<feature type="compositionally biased region" description="Low complexity" evidence="1">
    <location>
        <begin position="39"/>
        <end position="49"/>
    </location>
</feature>
<sequence>MSRVSVSVVSQELEGLTDEERRALRASRFNSSSLPPPVNRSSRSVRPVVALPKVRHVDSFSDLEDEQEDTNGKDLCSGHEAGTSSSKKNKKKHKVQSNEVGTCSLKKKKKSKVQSSVRLTWSKEAKAKGSKKKKKI</sequence>
<organism evidence="2 3">
    <name type="scientific">Riccia sorocarpa</name>
    <dbReference type="NCBI Taxonomy" id="122646"/>
    <lineage>
        <taxon>Eukaryota</taxon>
        <taxon>Viridiplantae</taxon>
        <taxon>Streptophyta</taxon>
        <taxon>Embryophyta</taxon>
        <taxon>Marchantiophyta</taxon>
        <taxon>Marchantiopsida</taxon>
        <taxon>Marchantiidae</taxon>
        <taxon>Marchantiales</taxon>
        <taxon>Ricciaceae</taxon>
        <taxon>Riccia</taxon>
    </lineage>
</organism>
<evidence type="ECO:0000313" key="3">
    <source>
        <dbReference type="Proteomes" id="UP001633002"/>
    </source>
</evidence>
<accession>A0ABD3HA40</accession>
<keyword evidence="3" id="KW-1185">Reference proteome</keyword>
<comment type="caution">
    <text evidence="2">The sequence shown here is derived from an EMBL/GenBank/DDBJ whole genome shotgun (WGS) entry which is preliminary data.</text>
</comment>
<dbReference type="EMBL" id="JBJQOH010000004">
    <property type="protein sequence ID" value="KAL3688383.1"/>
    <property type="molecule type" value="Genomic_DNA"/>
</dbReference>
<feature type="region of interest" description="Disordered" evidence="1">
    <location>
        <begin position="24"/>
        <end position="136"/>
    </location>
</feature>
<dbReference type="Proteomes" id="UP001633002">
    <property type="component" value="Unassembled WGS sequence"/>
</dbReference>
<name>A0ABD3HA40_9MARC</name>
<evidence type="ECO:0000313" key="2">
    <source>
        <dbReference type="EMBL" id="KAL3688383.1"/>
    </source>
</evidence>
<reference evidence="2 3" key="1">
    <citation type="submission" date="2024-09" db="EMBL/GenBank/DDBJ databases">
        <title>Chromosome-scale assembly of Riccia sorocarpa.</title>
        <authorList>
            <person name="Paukszto L."/>
        </authorList>
    </citation>
    <scope>NUCLEOTIDE SEQUENCE [LARGE SCALE GENOMIC DNA]</scope>
    <source>
        <strain evidence="2">LP-2024</strain>
        <tissue evidence="2">Aerial parts of the thallus</tissue>
    </source>
</reference>